<feature type="DNA-binding region" description="H-T-H motif" evidence="2">
    <location>
        <begin position="38"/>
        <end position="57"/>
    </location>
</feature>
<evidence type="ECO:0000313" key="5">
    <source>
        <dbReference type="Proteomes" id="UP000019247"/>
    </source>
</evidence>
<dbReference type="EMBL" id="AWWK01000035">
    <property type="protein sequence ID" value="ETY74276.1"/>
    <property type="molecule type" value="Genomic_DNA"/>
</dbReference>
<dbReference type="GO" id="GO:0003677">
    <property type="term" value="F:DNA binding"/>
    <property type="evidence" value="ECO:0007669"/>
    <property type="project" value="UniProtKB-UniRule"/>
</dbReference>
<protein>
    <recommendedName>
        <fullName evidence="3">HTH tetR-type domain-containing protein</fullName>
    </recommendedName>
</protein>
<name>W6T7J4_9LACO</name>
<dbReference type="PANTHER" id="PTHR43479">
    <property type="entry name" value="ACREF/ENVCD OPERON REPRESSOR-RELATED"/>
    <property type="match status" value="1"/>
</dbReference>
<organism evidence="4 5">
    <name type="scientific">Lactiplantibacillus fabifermentans T30PCM01</name>
    <dbReference type="NCBI Taxonomy" id="1400520"/>
    <lineage>
        <taxon>Bacteria</taxon>
        <taxon>Bacillati</taxon>
        <taxon>Bacillota</taxon>
        <taxon>Bacilli</taxon>
        <taxon>Lactobacillales</taxon>
        <taxon>Lactobacillaceae</taxon>
        <taxon>Lactiplantibacillus</taxon>
    </lineage>
</organism>
<dbReference type="InterPro" id="IPR001647">
    <property type="entry name" value="HTH_TetR"/>
</dbReference>
<evidence type="ECO:0000259" key="3">
    <source>
        <dbReference type="PROSITE" id="PS50977"/>
    </source>
</evidence>
<evidence type="ECO:0000256" key="2">
    <source>
        <dbReference type="PROSITE-ProRule" id="PRU00335"/>
    </source>
</evidence>
<sequence>MPKDKSRDKKKHNTEVRRSQIWRAFYRLLASNNFDEISVQNICDEAGVHRTTFYNYFYDVYDLLQYGMSILGKNLIPPRITSFDIVIMSNTVFEFINGNQSELRHMISSNNDINSGLIAAIEDVLERYLYQAIFADRDRYKLKLPIDVVAKFFCAGMTKILFEWLQGPFDQSKVATQISGLIELIKDSCLDSHNK</sequence>
<dbReference type="InterPro" id="IPR009057">
    <property type="entry name" value="Homeodomain-like_sf"/>
</dbReference>
<dbReference type="PROSITE" id="PS50977">
    <property type="entry name" value="HTH_TETR_2"/>
    <property type="match status" value="1"/>
</dbReference>
<reference evidence="4 5" key="1">
    <citation type="journal article" date="2014" name="Genome Announc.">
        <title>Genome Sequence of Lactobacillus fabifermentans Strain T30PCM01, Isolated from Fermenting Grape Marc.</title>
        <authorList>
            <person name="Treu L."/>
            <person name="Vendramin V."/>
            <person name="Bovo B."/>
            <person name="Giacomini A."/>
            <person name="Corich V."/>
            <person name="Campanaro S."/>
        </authorList>
    </citation>
    <scope>NUCLEOTIDE SEQUENCE [LARGE SCALE GENOMIC DNA]</scope>
    <source>
        <strain evidence="4 5">T30PCM01</strain>
    </source>
</reference>
<dbReference type="OrthoDB" id="9810250at2"/>
<feature type="domain" description="HTH tetR-type" evidence="3">
    <location>
        <begin position="15"/>
        <end position="75"/>
    </location>
</feature>
<dbReference type="HOGENOM" id="CLU_087539_0_7_9"/>
<dbReference type="RefSeq" id="WP_051502055.1">
    <property type="nucleotide sequence ID" value="NZ_KK036488.1"/>
</dbReference>
<dbReference type="eggNOG" id="COG1309">
    <property type="taxonomic scope" value="Bacteria"/>
</dbReference>
<dbReference type="Gene3D" id="1.10.357.10">
    <property type="entry name" value="Tetracycline Repressor, domain 2"/>
    <property type="match status" value="1"/>
</dbReference>
<keyword evidence="1 2" id="KW-0238">DNA-binding</keyword>
<dbReference type="Pfam" id="PF00440">
    <property type="entry name" value="TetR_N"/>
    <property type="match status" value="1"/>
</dbReference>
<dbReference type="PANTHER" id="PTHR43479:SF16">
    <property type="entry name" value="HTH TETR-TYPE DOMAIN-CONTAINING PROTEIN"/>
    <property type="match status" value="1"/>
</dbReference>
<dbReference type="AlphaFoldDB" id="W6T7J4"/>
<evidence type="ECO:0000256" key="1">
    <source>
        <dbReference type="ARBA" id="ARBA00023125"/>
    </source>
</evidence>
<dbReference type="InterPro" id="IPR050624">
    <property type="entry name" value="HTH-type_Tx_Regulator"/>
</dbReference>
<comment type="caution">
    <text evidence="4">The sequence shown here is derived from an EMBL/GenBank/DDBJ whole genome shotgun (WGS) entry which is preliminary data.</text>
</comment>
<dbReference type="Proteomes" id="UP000019247">
    <property type="component" value="Unassembled WGS sequence"/>
</dbReference>
<proteinExistence type="predicted"/>
<dbReference type="SUPFAM" id="SSF46689">
    <property type="entry name" value="Homeodomain-like"/>
    <property type="match status" value="1"/>
</dbReference>
<accession>W6T7J4</accession>
<gene>
    <name evidence="4" type="ORF">LFAB_08325</name>
</gene>
<evidence type="ECO:0000313" key="4">
    <source>
        <dbReference type="EMBL" id="ETY74276.1"/>
    </source>
</evidence>